<protein>
    <submittedName>
        <fullName evidence="1">Uncharacterized protein</fullName>
    </submittedName>
</protein>
<proteinExistence type="predicted"/>
<evidence type="ECO:0000313" key="2">
    <source>
        <dbReference type="Proteomes" id="UP000198356"/>
    </source>
</evidence>
<accession>A0A239E9E4</accession>
<dbReference type="EMBL" id="FZOU01000001">
    <property type="protein sequence ID" value="SNS41325.1"/>
    <property type="molecule type" value="Genomic_DNA"/>
</dbReference>
<organism evidence="1 2">
    <name type="scientific">Granulicella rosea</name>
    <dbReference type="NCBI Taxonomy" id="474952"/>
    <lineage>
        <taxon>Bacteria</taxon>
        <taxon>Pseudomonadati</taxon>
        <taxon>Acidobacteriota</taxon>
        <taxon>Terriglobia</taxon>
        <taxon>Terriglobales</taxon>
        <taxon>Acidobacteriaceae</taxon>
        <taxon>Granulicella</taxon>
    </lineage>
</organism>
<dbReference type="AlphaFoldDB" id="A0A239E9E4"/>
<dbReference type="OrthoDB" id="123162at2"/>
<evidence type="ECO:0000313" key="1">
    <source>
        <dbReference type="EMBL" id="SNS41325.1"/>
    </source>
</evidence>
<dbReference type="Proteomes" id="UP000198356">
    <property type="component" value="Unassembled WGS sequence"/>
</dbReference>
<gene>
    <name evidence="1" type="ORF">SAMN05421770_101867</name>
</gene>
<sequence>MIECKELTNKVVRRFELYEDGAYGPEIFVEFTDGTTFSACLRSQLSIEAKFMSDEGGEPCVLRDYSTPATAR</sequence>
<reference evidence="1 2" key="1">
    <citation type="submission" date="2017-06" db="EMBL/GenBank/DDBJ databases">
        <authorList>
            <person name="Kim H.J."/>
            <person name="Triplett B.A."/>
        </authorList>
    </citation>
    <scope>NUCLEOTIDE SEQUENCE [LARGE SCALE GENOMIC DNA]</scope>
    <source>
        <strain evidence="1 2">DSM 18704</strain>
    </source>
</reference>
<name>A0A239E9E4_9BACT</name>
<keyword evidence="2" id="KW-1185">Reference proteome</keyword>
<dbReference type="RefSeq" id="WP_089407137.1">
    <property type="nucleotide sequence ID" value="NZ_FZOU01000001.1"/>
</dbReference>